<name>A0A246BML0_9DEIO</name>
<dbReference type="Pfam" id="PF00563">
    <property type="entry name" value="EAL"/>
    <property type="match status" value="1"/>
</dbReference>
<dbReference type="SUPFAM" id="SSF55781">
    <property type="entry name" value="GAF domain-like"/>
    <property type="match status" value="1"/>
</dbReference>
<dbReference type="InterPro" id="IPR052155">
    <property type="entry name" value="Biofilm_reg_signaling"/>
</dbReference>
<evidence type="ECO:0008006" key="6">
    <source>
        <dbReference type="Google" id="ProtNLM"/>
    </source>
</evidence>
<keyword evidence="5" id="KW-1185">Reference proteome</keyword>
<dbReference type="SMART" id="SM00052">
    <property type="entry name" value="EAL"/>
    <property type="match status" value="1"/>
</dbReference>
<protein>
    <recommendedName>
        <fullName evidence="6">Diguanylate cyclase</fullName>
    </recommendedName>
</protein>
<evidence type="ECO:0000313" key="4">
    <source>
        <dbReference type="EMBL" id="OWL96874.1"/>
    </source>
</evidence>
<dbReference type="InterPro" id="IPR013656">
    <property type="entry name" value="PAS_4"/>
</dbReference>
<sequence length="985" mass="106049">MQDGGQSGQPGAAPTIDGPPGQPTLARLTSILGRSAAALLVVGTDHGEILGVTPALLTLLGRSGAEVTAQRAAALVAPAHHAQLSALLGGPLLPAPAPLDLLRGDGHPLSVQVRALPLPAPHRATAVIVTSAPTLTRESLHRELLEHLPIDVALFDPQGRYLYCNPAAIRDPGIRAAVVGLTNAEYGLWRAHPPELAQRRAEHFAEAVAGRRAVQWQETMRGGGEQRVYTRAYWPVFGADGALHLMIGHGLDVTTSVEQDQRMTLLETMVATSVDPLLLLDARPGPTYLTVVYGNPALRELLRQQGLEDVPDSPLPEWPLGSGNRVTITAMIGQLHPSEPRREVLYLPDAHQWLELHASPILAPDGQCTHWAVNLRDVTDAQRATQVQTHVAAANRLALGGAPLQDSLDALLGGIETLNPGWKVALVVAEPDGALQVVGEINRTFRQAVNGTASQHLEDVWAQMDPDRTGLSMDIPDLLDFDSPLPAARDVAPRMGVRTLTQLPLYGRDGQLLGVLVAAHSQAHQWAAPLTDALRRRVPAASMLVEQHLQQRRLSTLAFTDALTGLMNRVTLGERLDRLLGDAEQSGERLAFGLMDLDRFKFLNDGYGHVAGDRLLRQLAGRLEQVCAAYAVPALARMGGDEFAVIVPAARLPEVTAALNAAFDQPFETGSGAVLMQASLGWSVYPDTARDASELHQQADAAMYSAKRRQLFSQVFEASPRTGRQTLTLETALRESLRDGDFHLVFQPQIGVRRGSLVGAEALLRWTHPVLGAVPPDQFIPVAEMGGLMGQLGDWVLRVACQEATRWTGVCLSVNVSSVQLNAPDFADQVRAALAGSGLSARRLVLEVTETGLLDNPARTRQTLQALRDDGVRISIDDFGTGYSSLVSVRTLPVDELKIDRSFVNDLGQDSQEGRESRAIIGASVLMAHAMGIDVVAEGVETPEQAAQLAELGCDLMQGWLYAPGLSAEQFLDWQARWRQKTAAP</sequence>
<feature type="domain" description="GGDEF" evidence="3">
    <location>
        <begin position="588"/>
        <end position="720"/>
    </location>
</feature>
<comment type="caution">
    <text evidence="4">The sequence shown here is derived from an EMBL/GenBank/DDBJ whole genome shotgun (WGS) entry which is preliminary data.</text>
</comment>
<dbReference type="AlphaFoldDB" id="A0A246BML0"/>
<dbReference type="OrthoDB" id="9816034at2"/>
<dbReference type="Gene3D" id="3.20.20.450">
    <property type="entry name" value="EAL domain"/>
    <property type="match status" value="1"/>
</dbReference>
<proteinExistence type="predicted"/>
<evidence type="ECO:0000256" key="1">
    <source>
        <dbReference type="SAM" id="MobiDB-lite"/>
    </source>
</evidence>
<evidence type="ECO:0000313" key="5">
    <source>
        <dbReference type="Proteomes" id="UP000197208"/>
    </source>
</evidence>
<dbReference type="InterPro" id="IPR035965">
    <property type="entry name" value="PAS-like_dom_sf"/>
</dbReference>
<feature type="region of interest" description="Disordered" evidence="1">
    <location>
        <begin position="1"/>
        <end position="23"/>
    </location>
</feature>
<dbReference type="InterPro" id="IPR001633">
    <property type="entry name" value="EAL_dom"/>
</dbReference>
<dbReference type="Pfam" id="PF00990">
    <property type="entry name" value="GGDEF"/>
    <property type="match status" value="1"/>
</dbReference>
<dbReference type="CDD" id="cd01949">
    <property type="entry name" value="GGDEF"/>
    <property type="match status" value="1"/>
</dbReference>
<dbReference type="NCBIfam" id="TIGR00254">
    <property type="entry name" value="GGDEF"/>
    <property type="match status" value="1"/>
</dbReference>
<dbReference type="InterPro" id="IPR029787">
    <property type="entry name" value="Nucleotide_cyclase"/>
</dbReference>
<dbReference type="PROSITE" id="PS50887">
    <property type="entry name" value="GGDEF"/>
    <property type="match status" value="1"/>
</dbReference>
<dbReference type="InterPro" id="IPR035919">
    <property type="entry name" value="EAL_sf"/>
</dbReference>
<dbReference type="Gene3D" id="3.30.70.270">
    <property type="match status" value="1"/>
</dbReference>
<accession>A0A246BML0</accession>
<dbReference type="PANTHER" id="PTHR44757:SF2">
    <property type="entry name" value="BIOFILM ARCHITECTURE MAINTENANCE PROTEIN MBAA"/>
    <property type="match status" value="1"/>
</dbReference>
<dbReference type="PROSITE" id="PS50883">
    <property type="entry name" value="EAL"/>
    <property type="match status" value="1"/>
</dbReference>
<dbReference type="EMBL" id="NHMK01000010">
    <property type="protein sequence ID" value="OWL96874.1"/>
    <property type="molecule type" value="Genomic_DNA"/>
</dbReference>
<dbReference type="PANTHER" id="PTHR44757">
    <property type="entry name" value="DIGUANYLATE CYCLASE DGCP"/>
    <property type="match status" value="1"/>
</dbReference>
<dbReference type="Proteomes" id="UP000197208">
    <property type="component" value="Unassembled WGS sequence"/>
</dbReference>
<evidence type="ECO:0000259" key="3">
    <source>
        <dbReference type="PROSITE" id="PS50887"/>
    </source>
</evidence>
<feature type="domain" description="EAL" evidence="2">
    <location>
        <begin position="726"/>
        <end position="979"/>
    </location>
</feature>
<dbReference type="Gene3D" id="3.30.450.20">
    <property type="entry name" value="PAS domain"/>
    <property type="match status" value="2"/>
</dbReference>
<dbReference type="SMART" id="SM00091">
    <property type="entry name" value="PAS"/>
    <property type="match status" value="2"/>
</dbReference>
<evidence type="ECO:0000259" key="2">
    <source>
        <dbReference type="PROSITE" id="PS50883"/>
    </source>
</evidence>
<organism evidence="4 5">
    <name type="scientific">Deinococcus indicus</name>
    <dbReference type="NCBI Taxonomy" id="223556"/>
    <lineage>
        <taxon>Bacteria</taxon>
        <taxon>Thermotogati</taxon>
        <taxon>Deinococcota</taxon>
        <taxon>Deinococci</taxon>
        <taxon>Deinococcales</taxon>
        <taxon>Deinococcaceae</taxon>
        <taxon>Deinococcus</taxon>
    </lineage>
</organism>
<dbReference type="RefSeq" id="WP_088248071.1">
    <property type="nucleotide sequence ID" value="NZ_NHMK01000010.1"/>
</dbReference>
<dbReference type="SMART" id="SM00267">
    <property type="entry name" value="GGDEF"/>
    <property type="match status" value="1"/>
</dbReference>
<dbReference type="SUPFAM" id="SSF55073">
    <property type="entry name" value="Nucleotide cyclase"/>
    <property type="match status" value="1"/>
</dbReference>
<dbReference type="InterPro" id="IPR000160">
    <property type="entry name" value="GGDEF_dom"/>
</dbReference>
<gene>
    <name evidence="4" type="ORF">CBQ26_07740</name>
</gene>
<dbReference type="InterPro" id="IPR000014">
    <property type="entry name" value="PAS"/>
</dbReference>
<dbReference type="SUPFAM" id="SSF55785">
    <property type="entry name" value="PYP-like sensor domain (PAS domain)"/>
    <property type="match status" value="2"/>
</dbReference>
<dbReference type="CDD" id="cd01948">
    <property type="entry name" value="EAL"/>
    <property type="match status" value="1"/>
</dbReference>
<dbReference type="SUPFAM" id="SSF141868">
    <property type="entry name" value="EAL domain-like"/>
    <property type="match status" value="1"/>
</dbReference>
<dbReference type="Pfam" id="PF08448">
    <property type="entry name" value="PAS_4"/>
    <property type="match status" value="2"/>
</dbReference>
<dbReference type="InterPro" id="IPR043128">
    <property type="entry name" value="Rev_trsase/Diguanyl_cyclase"/>
</dbReference>
<reference evidence="4 5" key="1">
    <citation type="submission" date="2017-05" db="EMBL/GenBank/DDBJ databases">
        <title>De novo genome assembly of Deniococcus indicus strain DR1.</title>
        <authorList>
            <person name="Chauhan D."/>
            <person name="Yennamalli R.M."/>
            <person name="Priyadarshini R."/>
        </authorList>
    </citation>
    <scope>NUCLEOTIDE SEQUENCE [LARGE SCALE GENOMIC DNA]</scope>
    <source>
        <strain evidence="4 5">DR1</strain>
    </source>
</reference>